<proteinExistence type="predicted"/>
<dbReference type="AlphaFoldDB" id="A0AAE3SDT2"/>
<sequence length="166" mass="19689">MRFRITFIFILFFIGNNIFSQNIPDHIIHFIEEKLPQLSKVSIDEYVAYWNDFMEEEGQLPYYCSGDFNGDNNKDYAILLTDSVKQLYLYSFLKNENSYKVILIDKLASQNEMIQIVVHIEPKGVWESIVDEINVSKEGVTIDLLDESLSWSYYFEDDKFIKFLYD</sequence>
<name>A0AAE3SDT2_9BACT</name>
<accession>A0AAE3SDT2</accession>
<dbReference type="RefSeq" id="WP_301189329.1">
    <property type="nucleotide sequence ID" value="NZ_JAPDPJ010000006.1"/>
</dbReference>
<dbReference type="EMBL" id="JAPDPJ010000006">
    <property type="protein sequence ID" value="MCW3785758.1"/>
    <property type="molecule type" value="Genomic_DNA"/>
</dbReference>
<gene>
    <name evidence="1" type="ORF">OM075_04730</name>
</gene>
<reference evidence="1" key="1">
    <citation type="submission" date="2022-10" db="EMBL/GenBank/DDBJ databases">
        <authorList>
            <person name="Yu W.X."/>
        </authorList>
    </citation>
    <scope>NUCLEOTIDE SEQUENCE</scope>
    <source>
        <strain evidence="1">AAT</strain>
    </source>
</reference>
<organism evidence="1 2">
    <name type="scientific">Plebeiibacterium sediminum</name>
    <dbReference type="NCBI Taxonomy" id="2992112"/>
    <lineage>
        <taxon>Bacteria</taxon>
        <taxon>Pseudomonadati</taxon>
        <taxon>Bacteroidota</taxon>
        <taxon>Bacteroidia</taxon>
        <taxon>Marinilabiliales</taxon>
        <taxon>Marinilabiliaceae</taxon>
        <taxon>Plebeiibacterium</taxon>
    </lineage>
</organism>
<evidence type="ECO:0000313" key="2">
    <source>
        <dbReference type="Proteomes" id="UP001209229"/>
    </source>
</evidence>
<evidence type="ECO:0000313" key="1">
    <source>
        <dbReference type="EMBL" id="MCW3785758.1"/>
    </source>
</evidence>
<protein>
    <recommendedName>
        <fullName evidence="3">VCBS repeat-containing protein</fullName>
    </recommendedName>
</protein>
<comment type="caution">
    <text evidence="1">The sequence shown here is derived from an EMBL/GenBank/DDBJ whole genome shotgun (WGS) entry which is preliminary data.</text>
</comment>
<keyword evidence="2" id="KW-1185">Reference proteome</keyword>
<evidence type="ECO:0008006" key="3">
    <source>
        <dbReference type="Google" id="ProtNLM"/>
    </source>
</evidence>
<dbReference type="Proteomes" id="UP001209229">
    <property type="component" value="Unassembled WGS sequence"/>
</dbReference>